<proteinExistence type="predicted"/>
<dbReference type="Proteomes" id="UP000308652">
    <property type="component" value="Unassembled WGS sequence"/>
</dbReference>
<keyword evidence="3" id="KW-1185">Reference proteome</keyword>
<gene>
    <name evidence="2" type="ORF">BDQ12DRAFT_670885</name>
</gene>
<evidence type="ECO:0000256" key="1">
    <source>
        <dbReference type="SAM" id="Phobius"/>
    </source>
</evidence>
<keyword evidence="1" id="KW-0812">Transmembrane</keyword>
<evidence type="ECO:0000313" key="2">
    <source>
        <dbReference type="EMBL" id="TFK32662.1"/>
    </source>
</evidence>
<reference evidence="2 3" key="1">
    <citation type="journal article" date="2019" name="Nat. Ecol. Evol.">
        <title>Megaphylogeny resolves global patterns of mushroom evolution.</title>
        <authorList>
            <person name="Varga T."/>
            <person name="Krizsan K."/>
            <person name="Foldi C."/>
            <person name="Dima B."/>
            <person name="Sanchez-Garcia M."/>
            <person name="Sanchez-Ramirez S."/>
            <person name="Szollosi G.J."/>
            <person name="Szarkandi J.G."/>
            <person name="Papp V."/>
            <person name="Albert L."/>
            <person name="Andreopoulos W."/>
            <person name="Angelini C."/>
            <person name="Antonin V."/>
            <person name="Barry K.W."/>
            <person name="Bougher N.L."/>
            <person name="Buchanan P."/>
            <person name="Buyck B."/>
            <person name="Bense V."/>
            <person name="Catcheside P."/>
            <person name="Chovatia M."/>
            <person name="Cooper J."/>
            <person name="Damon W."/>
            <person name="Desjardin D."/>
            <person name="Finy P."/>
            <person name="Geml J."/>
            <person name="Haridas S."/>
            <person name="Hughes K."/>
            <person name="Justo A."/>
            <person name="Karasinski D."/>
            <person name="Kautmanova I."/>
            <person name="Kiss B."/>
            <person name="Kocsube S."/>
            <person name="Kotiranta H."/>
            <person name="LaButti K.M."/>
            <person name="Lechner B.E."/>
            <person name="Liimatainen K."/>
            <person name="Lipzen A."/>
            <person name="Lukacs Z."/>
            <person name="Mihaltcheva S."/>
            <person name="Morgado L.N."/>
            <person name="Niskanen T."/>
            <person name="Noordeloos M.E."/>
            <person name="Ohm R.A."/>
            <person name="Ortiz-Santana B."/>
            <person name="Ovrebo C."/>
            <person name="Racz N."/>
            <person name="Riley R."/>
            <person name="Savchenko A."/>
            <person name="Shiryaev A."/>
            <person name="Soop K."/>
            <person name="Spirin V."/>
            <person name="Szebenyi C."/>
            <person name="Tomsovsky M."/>
            <person name="Tulloss R.E."/>
            <person name="Uehling J."/>
            <person name="Grigoriev I.V."/>
            <person name="Vagvolgyi C."/>
            <person name="Papp T."/>
            <person name="Martin F.M."/>
            <person name="Miettinen O."/>
            <person name="Hibbett D.S."/>
            <person name="Nagy L.G."/>
        </authorList>
    </citation>
    <scope>NUCLEOTIDE SEQUENCE [LARGE SCALE GENOMIC DNA]</scope>
    <source>
        <strain evidence="2 3">CBS 166.37</strain>
    </source>
</reference>
<organism evidence="2 3">
    <name type="scientific">Crucibulum laeve</name>
    <dbReference type="NCBI Taxonomy" id="68775"/>
    <lineage>
        <taxon>Eukaryota</taxon>
        <taxon>Fungi</taxon>
        <taxon>Dikarya</taxon>
        <taxon>Basidiomycota</taxon>
        <taxon>Agaricomycotina</taxon>
        <taxon>Agaricomycetes</taxon>
        <taxon>Agaricomycetidae</taxon>
        <taxon>Agaricales</taxon>
        <taxon>Agaricineae</taxon>
        <taxon>Nidulariaceae</taxon>
        <taxon>Crucibulum</taxon>
    </lineage>
</organism>
<dbReference type="EMBL" id="ML213667">
    <property type="protein sequence ID" value="TFK32662.1"/>
    <property type="molecule type" value="Genomic_DNA"/>
</dbReference>
<evidence type="ECO:0000313" key="3">
    <source>
        <dbReference type="Proteomes" id="UP000308652"/>
    </source>
</evidence>
<protein>
    <submittedName>
        <fullName evidence="2">Uncharacterized protein</fullName>
    </submittedName>
</protein>
<dbReference type="AlphaFoldDB" id="A0A5C3LIX5"/>
<keyword evidence="1" id="KW-0472">Membrane</keyword>
<feature type="transmembrane region" description="Helical" evidence="1">
    <location>
        <begin position="47"/>
        <end position="68"/>
    </location>
</feature>
<sequence>MPPVCPVHCVTLPPLFPILFAFPALLNTVHTHPLCLSASLYTCQLLFVPYPLVSLCSSITLSSLPPWWSSGCMVVNIHDHSSTARKRLLLLLPYSTSSLYYAFSLNLRHSVRLIKTIDGWAVSISDRHTLTEQSFSPSLSRRSALHQFATHKLENAEPASGISRGWSNVGIRGNYVTRTRLAHVPSSLSPPQLSRVPRHQSHPQIAETVLSIELSRLVEICTNKVGRVTEAIDSDRKNKEHGWRNEDGNVKD</sequence>
<feature type="transmembrane region" description="Helical" evidence="1">
    <location>
        <begin position="88"/>
        <end position="107"/>
    </location>
</feature>
<keyword evidence="1" id="KW-1133">Transmembrane helix</keyword>
<name>A0A5C3LIX5_9AGAR</name>
<accession>A0A5C3LIX5</accession>